<name>A0A0G1WKX8_9BACT</name>
<feature type="chain" id="PRO_5002540501" description="DUF4015 domain-containing protein" evidence="1">
    <location>
        <begin position="25"/>
        <end position="409"/>
    </location>
</feature>
<dbReference type="PATRIC" id="fig|1618608.3.peg.741"/>
<protein>
    <recommendedName>
        <fullName evidence="2">DUF4015 domain-containing protein</fullName>
    </recommendedName>
</protein>
<dbReference type="SUPFAM" id="SSF51445">
    <property type="entry name" value="(Trans)glycosidases"/>
    <property type="match status" value="1"/>
</dbReference>
<accession>A0A0G1WKX8</accession>
<evidence type="ECO:0000256" key="1">
    <source>
        <dbReference type="SAM" id="SignalP"/>
    </source>
</evidence>
<evidence type="ECO:0000259" key="2">
    <source>
        <dbReference type="Pfam" id="PF13200"/>
    </source>
</evidence>
<feature type="signal peptide" evidence="1">
    <location>
        <begin position="1"/>
        <end position="24"/>
    </location>
</feature>
<evidence type="ECO:0000313" key="3">
    <source>
        <dbReference type="EMBL" id="KKW19483.1"/>
    </source>
</evidence>
<reference evidence="3 4" key="1">
    <citation type="journal article" date="2015" name="Nature">
        <title>rRNA introns, odd ribosomes, and small enigmatic genomes across a large radiation of phyla.</title>
        <authorList>
            <person name="Brown C.T."/>
            <person name="Hug L.A."/>
            <person name="Thomas B.C."/>
            <person name="Sharon I."/>
            <person name="Castelle C.J."/>
            <person name="Singh A."/>
            <person name="Wilkins M.J."/>
            <person name="Williams K.H."/>
            <person name="Banfield J.F."/>
        </authorList>
    </citation>
    <scope>NUCLEOTIDE SEQUENCE [LARGE SCALE GENOMIC DNA]</scope>
</reference>
<feature type="domain" description="DUF4015" evidence="2">
    <location>
        <begin position="65"/>
        <end position="399"/>
    </location>
</feature>
<dbReference type="Gene3D" id="3.20.20.80">
    <property type="entry name" value="Glycosidases"/>
    <property type="match status" value="1"/>
</dbReference>
<keyword evidence="1" id="KW-0732">Signal</keyword>
<organism evidence="3 4">
    <name type="scientific">Candidatus Adlerbacteria bacterium GW2011_GWC1_50_9</name>
    <dbReference type="NCBI Taxonomy" id="1618608"/>
    <lineage>
        <taxon>Bacteria</taxon>
        <taxon>Candidatus Adleribacteriota</taxon>
    </lineage>
</organism>
<sequence>MTRSSAGFLASAAFVALGAAGVFAYSSGSSQLSFARVSDVSETSTSTQPIIPAVKHIPTPVPVKAIYMTQCAAGTPSFRKDLTKLIDETELNAIVIDIKDYSGGIAFPSDDPMLAPYVSDKCGAGDMKEFVKELHDNGVYVIGRITVFQDPLYTSAHPELAVKKETATTTVWKDNKGLSFIDVSAEPFWRYIVTLAKASYAIGFDELNFDYIRFPSDGNMKDIYYPWSRGKEKQVALEAFFKYLHGELKPIGIVLSADLFGMTATNEDDLNIGQVLERALPYFDYVAPMVYPSHYPSGFHGYTKVNEHSYDIVHFSMGEAVRRTLATTTPIGSFAYQRIGTTSPAVYEKPSYTMSTMRPWLQSFDYPVTYTPEMVAAQIKAINDVGLYGYMFWDPANKYRSLRQILSTE</sequence>
<proteinExistence type="predicted"/>
<dbReference type="EMBL" id="LCQQ01000056">
    <property type="protein sequence ID" value="KKW19483.1"/>
    <property type="molecule type" value="Genomic_DNA"/>
</dbReference>
<evidence type="ECO:0000313" key="4">
    <source>
        <dbReference type="Proteomes" id="UP000034201"/>
    </source>
</evidence>
<gene>
    <name evidence="3" type="ORF">UY61_C0056G0011</name>
</gene>
<comment type="caution">
    <text evidence="3">The sequence shown here is derived from an EMBL/GenBank/DDBJ whole genome shotgun (WGS) entry which is preliminary data.</text>
</comment>
<dbReference type="Pfam" id="PF13200">
    <property type="entry name" value="DUF4015"/>
    <property type="match status" value="1"/>
</dbReference>
<dbReference type="AlphaFoldDB" id="A0A0G1WKX8"/>
<dbReference type="InterPro" id="IPR025275">
    <property type="entry name" value="DUF4015"/>
</dbReference>
<dbReference type="Proteomes" id="UP000034201">
    <property type="component" value="Unassembled WGS sequence"/>
</dbReference>
<dbReference type="InterPro" id="IPR017853">
    <property type="entry name" value="GH"/>
</dbReference>